<evidence type="ECO:0000313" key="2">
    <source>
        <dbReference type="Proteomes" id="UP001158576"/>
    </source>
</evidence>
<proteinExistence type="predicted"/>
<gene>
    <name evidence="1" type="ORF">OKIOD_LOCUS426</name>
</gene>
<evidence type="ECO:0000313" key="1">
    <source>
        <dbReference type="EMBL" id="CAG5078007.1"/>
    </source>
</evidence>
<reference evidence="1 2" key="1">
    <citation type="submission" date="2021-04" db="EMBL/GenBank/DDBJ databases">
        <authorList>
            <person name="Bliznina A."/>
        </authorList>
    </citation>
    <scope>NUCLEOTIDE SEQUENCE [LARGE SCALE GENOMIC DNA]</scope>
</reference>
<name>A0ABN7RJ40_OIKDI</name>
<dbReference type="Proteomes" id="UP001158576">
    <property type="component" value="Chromosome PAR"/>
</dbReference>
<protein>
    <submittedName>
        <fullName evidence="1">Oidioi.mRNA.OKI2018_I69.PAR.g8868.t1.cds</fullName>
    </submittedName>
</protein>
<accession>A0ABN7RJ40</accession>
<organism evidence="1 2">
    <name type="scientific">Oikopleura dioica</name>
    <name type="common">Tunicate</name>
    <dbReference type="NCBI Taxonomy" id="34765"/>
    <lineage>
        <taxon>Eukaryota</taxon>
        <taxon>Metazoa</taxon>
        <taxon>Chordata</taxon>
        <taxon>Tunicata</taxon>
        <taxon>Appendicularia</taxon>
        <taxon>Copelata</taxon>
        <taxon>Oikopleuridae</taxon>
        <taxon>Oikopleura</taxon>
    </lineage>
</organism>
<keyword evidence="2" id="KW-1185">Reference proteome</keyword>
<dbReference type="EMBL" id="OU015568">
    <property type="protein sequence ID" value="CAG5078007.1"/>
    <property type="molecule type" value="Genomic_DNA"/>
</dbReference>
<sequence length="74" mass="9001">MYLFLQYFFKEQRLRFQDFLRYQYQEKYANITARVSIPQSRKRIIDILLSLLYFTIPKGSLSKSSSEKELLLPK</sequence>